<evidence type="ECO:0000313" key="2">
    <source>
        <dbReference type="EMBL" id="CAJ37061.1"/>
    </source>
</evidence>
<dbReference type="eggNOG" id="arCOG01551">
    <property type="taxonomic scope" value="Archaea"/>
</dbReference>
<gene>
    <name evidence="2" type="primary">echD</name>
    <name evidence="2" type="ORF">RCIX1886</name>
</gene>
<dbReference type="InterPro" id="IPR001268">
    <property type="entry name" value="NADH_UbQ_OxRdtase_30kDa_su"/>
</dbReference>
<feature type="domain" description="NADH:ubiquinone oxidoreductase 30kDa subunit" evidence="1">
    <location>
        <begin position="6"/>
        <end position="112"/>
    </location>
</feature>
<evidence type="ECO:0000313" key="3">
    <source>
        <dbReference type="Proteomes" id="UP000000663"/>
    </source>
</evidence>
<protein>
    <submittedName>
        <fullName evidence="2">Ech hydrogenase, subunit D</fullName>
    </submittedName>
</protein>
<dbReference type="KEGG" id="rci:RCIX1886"/>
<dbReference type="STRING" id="351160.RCIX1886"/>
<evidence type="ECO:0000259" key="1">
    <source>
        <dbReference type="Pfam" id="PF00329"/>
    </source>
</evidence>
<dbReference type="Proteomes" id="UP000000663">
    <property type="component" value="Chromosome"/>
</dbReference>
<dbReference type="GeneID" id="5145576"/>
<dbReference type="SUPFAM" id="SSF143243">
    <property type="entry name" value="Nqo5-like"/>
    <property type="match status" value="1"/>
</dbReference>
<name>Q0W3I2_METAR</name>
<dbReference type="Pfam" id="PF00329">
    <property type="entry name" value="Complex1_30kDa"/>
    <property type="match status" value="1"/>
</dbReference>
<dbReference type="GO" id="GO:0008137">
    <property type="term" value="F:NADH dehydrogenase (ubiquinone) activity"/>
    <property type="evidence" value="ECO:0007669"/>
    <property type="project" value="InterPro"/>
</dbReference>
<organism evidence="2 3">
    <name type="scientific">Methanocella arvoryzae (strain DSM 22066 / NBRC 105507 / MRE50)</name>
    <dbReference type="NCBI Taxonomy" id="351160"/>
    <lineage>
        <taxon>Archaea</taxon>
        <taxon>Methanobacteriati</taxon>
        <taxon>Methanobacteriota</taxon>
        <taxon>Stenosarchaea group</taxon>
        <taxon>Methanomicrobia</taxon>
        <taxon>Methanocellales</taxon>
        <taxon>Methanocellaceae</taxon>
        <taxon>Methanocella</taxon>
    </lineage>
</organism>
<dbReference type="InterPro" id="IPR037232">
    <property type="entry name" value="NADH_quin_OxRdtase_su_C/D-like"/>
</dbReference>
<dbReference type="AlphaFoldDB" id="Q0W3I2"/>
<dbReference type="Gene3D" id="3.30.460.80">
    <property type="entry name" value="NADH:ubiquinone oxidoreductase, 30kDa subunit"/>
    <property type="match status" value="1"/>
</dbReference>
<dbReference type="EMBL" id="AM114193">
    <property type="protein sequence ID" value="CAJ37061.1"/>
    <property type="molecule type" value="Genomic_DNA"/>
</dbReference>
<reference evidence="2 3" key="1">
    <citation type="journal article" date="2006" name="Science">
        <title>Genome of rice cluster I archaea -- the key methane producers in the rice rhizosphere.</title>
        <authorList>
            <person name="Erkel C."/>
            <person name="Kube M."/>
            <person name="Reinhardt R."/>
            <person name="Liesack W."/>
        </authorList>
    </citation>
    <scope>NUCLEOTIDE SEQUENCE [LARGE SCALE GENOMIC DNA]</scope>
    <source>
        <strain evidence="3">DSM 22066 / NBRC 105507 / MRE50</strain>
    </source>
</reference>
<keyword evidence="3" id="KW-1185">Reference proteome</keyword>
<accession>Q0W3I2</accession>
<dbReference type="RefSeq" id="WP_012035508.1">
    <property type="nucleotide sequence ID" value="NC_009464.1"/>
</dbReference>
<sequence length="113" mass="12448">MEVTIVTQQELQAVAKRMKESGARLITIVGTDAGANIEVTYFFHTGTGKTEQYRVVVPKTGGNEEIEGISHIWPAAYVAENEVSEMFGVKVKGVPGRFFLHESITAPLRRKTP</sequence>
<proteinExistence type="predicted"/>
<dbReference type="OrthoDB" id="145553at2157"/>